<feature type="region of interest" description="Disordered" evidence="1">
    <location>
        <begin position="28"/>
        <end position="143"/>
    </location>
</feature>
<dbReference type="RefSeq" id="WP_276306693.1">
    <property type="nucleotide sequence ID" value="NZ_CP119993.1"/>
</dbReference>
<proteinExistence type="predicted"/>
<feature type="compositionally biased region" description="Low complexity" evidence="1">
    <location>
        <begin position="28"/>
        <end position="37"/>
    </location>
</feature>
<gene>
    <name evidence="2" type="ORF">ACFQPE_16920</name>
</gene>
<organism evidence="2 3">
    <name type="scientific">Halomarina halobia</name>
    <dbReference type="NCBI Taxonomy" id="3033386"/>
    <lineage>
        <taxon>Archaea</taxon>
        <taxon>Methanobacteriati</taxon>
        <taxon>Methanobacteriota</taxon>
        <taxon>Stenosarchaea group</taxon>
        <taxon>Halobacteria</taxon>
        <taxon>Halobacteriales</taxon>
        <taxon>Natronomonadaceae</taxon>
        <taxon>Halomarina</taxon>
    </lineage>
</organism>
<accession>A0ABD6AD08</accession>
<keyword evidence="3" id="KW-1185">Reference proteome</keyword>
<feature type="region of interest" description="Disordered" evidence="1">
    <location>
        <begin position="354"/>
        <end position="377"/>
    </location>
</feature>
<dbReference type="EMBL" id="JBHTBF010000003">
    <property type="protein sequence ID" value="MFC7318464.1"/>
    <property type="molecule type" value="Genomic_DNA"/>
</dbReference>
<evidence type="ECO:0000313" key="2">
    <source>
        <dbReference type="EMBL" id="MFC7318464.1"/>
    </source>
</evidence>
<sequence length="377" mass="38789">MIILIAVSAFAVWGLPALVGGDDLENGSNGTNTSNGSTGVGATPANNSSAPTTDAPATPTNGSTDDGTNGTNGTDGGDGGTETPTEEEPTATPTPTEAEEWHTLVIDGQSSSVSEYSVTVSGKLEPVRGGTGNDRVSDDGRTLNGQVTDGYDSYRFTGDVQQVQVSGKALVKVDGEVVLRSGGATDQRPDDGSDAEGTYAVRVIGGEKGTGPLVTVDGERHVVEPGETFQIPAGADRVRVEAMEYVSAKRIQFLEGGNVVAEQRLDNAELQMEWKRGDGDGNARLPGDVEVSATGPGMKSGDPVLRTTARYPTSDGTLTVATTSGQVYGQPQTVTAEVGYYGSPPDEEVTLSVRSGDRATSVTEVPEDGTVKVTLSA</sequence>
<evidence type="ECO:0000256" key="1">
    <source>
        <dbReference type="SAM" id="MobiDB-lite"/>
    </source>
</evidence>
<comment type="caution">
    <text evidence="2">The sequence shown here is derived from an EMBL/GenBank/DDBJ whole genome shotgun (WGS) entry which is preliminary data.</text>
</comment>
<evidence type="ECO:0000313" key="3">
    <source>
        <dbReference type="Proteomes" id="UP001596547"/>
    </source>
</evidence>
<dbReference type="Proteomes" id="UP001596547">
    <property type="component" value="Unassembled WGS sequence"/>
</dbReference>
<protein>
    <recommendedName>
        <fullName evidence="4">PEGA domain-containing protein</fullName>
    </recommendedName>
</protein>
<reference evidence="2 3" key="1">
    <citation type="journal article" date="2019" name="Int. J. Syst. Evol. Microbiol.">
        <title>The Global Catalogue of Microorganisms (GCM) 10K type strain sequencing project: providing services to taxonomists for standard genome sequencing and annotation.</title>
        <authorList>
            <consortium name="The Broad Institute Genomics Platform"/>
            <consortium name="The Broad Institute Genome Sequencing Center for Infectious Disease"/>
            <person name="Wu L."/>
            <person name="Ma J."/>
        </authorList>
    </citation>
    <scope>NUCLEOTIDE SEQUENCE [LARGE SCALE GENOMIC DNA]</scope>
    <source>
        <strain evidence="2 3">PSR21</strain>
    </source>
</reference>
<dbReference type="GeneID" id="79317356"/>
<dbReference type="AlphaFoldDB" id="A0ABD6AD08"/>
<feature type="compositionally biased region" description="Low complexity" evidence="1">
    <location>
        <begin position="50"/>
        <end position="72"/>
    </location>
</feature>
<evidence type="ECO:0008006" key="4">
    <source>
        <dbReference type="Google" id="ProtNLM"/>
    </source>
</evidence>
<name>A0ABD6AD08_9EURY</name>
<feature type="compositionally biased region" description="Low complexity" evidence="1">
    <location>
        <begin position="110"/>
        <end position="121"/>
    </location>
</feature>